<dbReference type="InterPro" id="IPR042177">
    <property type="entry name" value="Cell/Rod_1"/>
</dbReference>
<dbReference type="EMBL" id="PEVY01000096">
    <property type="protein sequence ID" value="PIU74735.1"/>
    <property type="molecule type" value="Genomic_DNA"/>
</dbReference>
<feature type="domain" description="Rod shape-determining protein MreC beta-barrel core" evidence="6">
    <location>
        <begin position="124"/>
        <end position="268"/>
    </location>
</feature>
<sequence>MQLTPKRQKRKNIFFWGFLLFLGFGLLLASHFNLLNKPKNIFFLIISPVSRAFSSAGAKTANLFHFFINLKKITQDNQWLRSENLQLISQTAKLNDLIRENEFLRQALDAEQSSGQKMIFAKIISRYDLLGQQAFTIDKGLKNGVNKGQAVVLAPNILIGQVVESLDNFASVRPVTNSNSQIQVVVNGKQIPGIIKGQENNILVMEMVPQDKELSVGDLLVSSPTDQLVGDLLVGKVEQVFKNDLGVFQQALVKPLATSSGINSVIVVASANP</sequence>
<reference evidence="8" key="1">
    <citation type="submission" date="2017-09" db="EMBL/GenBank/DDBJ databases">
        <title>Depth-based differentiation of microbial function through sediment-hosted aquifers and enrichment of novel symbionts in the deep terrestrial subsurface.</title>
        <authorList>
            <person name="Probst A.J."/>
            <person name="Ladd B."/>
            <person name="Jarett J.K."/>
            <person name="Geller-Mcgrath D.E."/>
            <person name="Sieber C.M.K."/>
            <person name="Emerson J.B."/>
            <person name="Anantharaman K."/>
            <person name="Thomas B.C."/>
            <person name="Malmstrom R."/>
            <person name="Stieglmeier M."/>
            <person name="Klingl A."/>
            <person name="Woyke T."/>
            <person name="Ryan C.M."/>
            <person name="Banfield J.F."/>
        </authorList>
    </citation>
    <scope>NUCLEOTIDE SEQUENCE [LARGE SCALE GENOMIC DNA]</scope>
</reference>
<evidence type="ECO:0000256" key="2">
    <source>
        <dbReference type="ARBA" id="ARBA00013855"/>
    </source>
</evidence>
<evidence type="ECO:0000256" key="4">
    <source>
        <dbReference type="ARBA" id="ARBA00032089"/>
    </source>
</evidence>
<dbReference type="Proteomes" id="UP000228775">
    <property type="component" value="Unassembled WGS sequence"/>
</dbReference>
<proteinExistence type="inferred from homology"/>
<protein>
    <recommendedName>
        <fullName evidence="2 5">Cell shape-determining protein MreC</fullName>
    </recommendedName>
    <alternativeName>
        <fullName evidence="4 5">Cell shape protein MreC</fullName>
    </alternativeName>
</protein>
<dbReference type="AlphaFoldDB" id="A0A2M7AVS2"/>
<organism evidence="7 8">
    <name type="scientific">Candidatus Portnoybacteria bacterium CG06_land_8_20_14_3_00_39_12</name>
    <dbReference type="NCBI Taxonomy" id="1974809"/>
    <lineage>
        <taxon>Bacteria</taxon>
        <taxon>Candidatus Portnoyibacteriota</taxon>
    </lineage>
</organism>
<gene>
    <name evidence="7" type="primary">mreC</name>
    <name evidence="7" type="ORF">COS76_04530</name>
</gene>
<comment type="caution">
    <text evidence="7">The sequence shown here is derived from an EMBL/GenBank/DDBJ whole genome shotgun (WGS) entry which is preliminary data.</text>
</comment>
<comment type="function">
    <text evidence="5">Involved in formation and maintenance of cell shape.</text>
</comment>
<evidence type="ECO:0000313" key="7">
    <source>
        <dbReference type="EMBL" id="PIU74735.1"/>
    </source>
</evidence>
<dbReference type="InterPro" id="IPR042175">
    <property type="entry name" value="Cell/Rod_MreC_2"/>
</dbReference>
<dbReference type="GO" id="GO:0008360">
    <property type="term" value="P:regulation of cell shape"/>
    <property type="evidence" value="ECO:0007669"/>
    <property type="project" value="UniProtKB-KW"/>
</dbReference>
<evidence type="ECO:0000259" key="6">
    <source>
        <dbReference type="Pfam" id="PF04085"/>
    </source>
</evidence>
<comment type="similarity">
    <text evidence="1 5">Belongs to the MreC family.</text>
</comment>
<name>A0A2M7AVS2_9BACT</name>
<dbReference type="InterPro" id="IPR007221">
    <property type="entry name" value="MreC"/>
</dbReference>
<accession>A0A2M7AVS2</accession>
<dbReference type="Pfam" id="PF04085">
    <property type="entry name" value="MreC"/>
    <property type="match status" value="1"/>
</dbReference>
<dbReference type="GO" id="GO:0005886">
    <property type="term" value="C:plasma membrane"/>
    <property type="evidence" value="ECO:0007669"/>
    <property type="project" value="TreeGrafter"/>
</dbReference>
<dbReference type="NCBIfam" id="TIGR00219">
    <property type="entry name" value="mreC"/>
    <property type="match status" value="1"/>
</dbReference>
<keyword evidence="3 5" id="KW-0133">Cell shape</keyword>
<dbReference type="Gene3D" id="2.40.10.350">
    <property type="entry name" value="Rod shape-determining protein MreC, domain 2"/>
    <property type="match status" value="1"/>
</dbReference>
<dbReference type="InterPro" id="IPR055342">
    <property type="entry name" value="MreC_beta-barrel_core"/>
</dbReference>
<evidence type="ECO:0000256" key="5">
    <source>
        <dbReference type="PIRNR" id="PIRNR038471"/>
    </source>
</evidence>
<evidence type="ECO:0000256" key="3">
    <source>
        <dbReference type="ARBA" id="ARBA00022960"/>
    </source>
</evidence>
<dbReference type="PANTHER" id="PTHR34138:SF1">
    <property type="entry name" value="CELL SHAPE-DETERMINING PROTEIN MREC"/>
    <property type="match status" value="1"/>
</dbReference>
<dbReference type="PANTHER" id="PTHR34138">
    <property type="entry name" value="CELL SHAPE-DETERMINING PROTEIN MREC"/>
    <property type="match status" value="1"/>
</dbReference>
<evidence type="ECO:0000313" key="8">
    <source>
        <dbReference type="Proteomes" id="UP000228775"/>
    </source>
</evidence>
<dbReference type="Gene3D" id="2.40.10.340">
    <property type="entry name" value="Rod shape-determining protein MreC, domain 1"/>
    <property type="match status" value="1"/>
</dbReference>
<dbReference type="PIRSF" id="PIRSF038471">
    <property type="entry name" value="MreC"/>
    <property type="match status" value="1"/>
</dbReference>
<evidence type="ECO:0000256" key="1">
    <source>
        <dbReference type="ARBA" id="ARBA00009369"/>
    </source>
</evidence>